<proteinExistence type="predicted"/>
<feature type="region of interest" description="Disordered" evidence="1">
    <location>
        <begin position="38"/>
        <end position="74"/>
    </location>
</feature>
<feature type="non-terminal residue" evidence="2">
    <location>
        <position position="74"/>
    </location>
</feature>
<organism evidence="2 3">
    <name type="scientific">Iphiclides podalirius</name>
    <name type="common">scarce swallowtail</name>
    <dbReference type="NCBI Taxonomy" id="110791"/>
    <lineage>
        <taxon>Eukaryota</taxon>
        <taxon>Metazoa</taxon>
        <taxon>Ecdysozoa</taxon>
        <taxon>Arthropoda</taxon>
        <taxon>Hexapoda</taxon>
        <taxon>Insecta</taxon>
        <taxon>Pterygota</taxon>
        <taxon>Neoptera</taxon>
        <taxon>Endopterygota</taxon>
        <taxon>Lepidoptera</taxon>
        <taxon>Glossata</taxon>
        <taxon>Ditrysia</taxon>
        <taxon>Papilionoidea</taxon>
        <taxon>Papilionidae</taxon>
        <taxon>Papilioninae</taxon>
        <taxon>Iphiclides</taxon>
    </lineage>
</organism>
<protein>
    <submittedName>
        <fullName evidence="2">Uncharacterized protein</fullName>
    </submittedName>
</protein>
<dbReference type="EMBL" id="OW152816">
    <property type="protein sequence ID" value="CAH2065797.1"/>
    <property type="molecule type" value="Genomic_DNA"/>
</dbReference>
<gene>
    <name evidence="2" type="ORF">IPOD504_LOCUS13138</name>
</gene>
<evidence type="ECO:0000313" key="2">
    <source>
        <dbReference type="EMBL" id="CAH2065797.1"/>
    </source>
</evidence>
<sequence length="74" mass="7998">MILCCDYKNGSGLDKEVKSNPFFIALLTECRRRGATPIHKRIPAADNPGLLMRPASNPGPLQSRSGARQHPVAG</sequence>
<dbReference type="Proteomes" id="UP000837857">
    <property type="component" value="Chromosome 4"/>
</dbReference>
<reference evidence="2" key="1">
    <citation type="submission" date="2022-03" db="EMBL/GenBank/DDBJ databases">
        <authorList>
            <person name="Martin H S."/>
        </authorList>
    </citation>
    <scope>NUCLEOTIDE SEQUENCE</scope>
</reference>
<evidence type="ECO:0000313" key="3">
    <source>
        <dbReference type="Proteomes" id="UP000837857"/>
    </source>
</evidence>
<accession>A0ABN8IVN2</accession>
<evidence type="ECO:0000256" key="1">
    <source>
        <dbReference type="SAM" id="MobiDB-lite"/>
    </source>
</evidence>
<name>A0ABN8IVN2_9NEOP</name>
<keyword evidence="3" id="KW-1185">Reference proteome</keyword>